<dbReference type="VEuPathDB" id="FungiDB:PV08_11668"/>
<dbReference type="HOGENOM" id="CLU_2158402_0_0_1"/>
<keyword evidence="3" id="KW-1185">Reference proteome</keyword>
<sequence>MKEVRDFTFQLIGVVVAEVAERPCSLSLLSPAPLQTVLPAAFAGATSNKAAWMASQGLSAGPFAYLALLFYGVTILNVLLRRLGFVTGLIGPFRSVSGELATQSSTPSSKV</sequence>
<organism evidence="2 3">
    <name type="scientific">Exophiala spinifera</name>
    <dbReference type="NCBI Taxonomy" id="91928"/>
    <lineage>
        <taxon>Eukaryota</taxon>
        <taxon>Fungi</taxon>
        <taxon>Dikarya</taxon>
        <taxon>Ascomycota</taxon>
        <taxon>Pezizomycotina</taxon>
        <taxon>Eurotiomycetes</taxon>
        <taxon>Chaetothyriomycetidae</taxon>
        <taxon>Chaetothyriales</taxon>
        <taxon>Herpotrichiellaceae</taxon>
        <taxon>Exophiala</taxon>
    </lineage>
</organism>
<dbReference type="EMBL" id="KN847500">
    <property type="protein sequence ID" value="KIW10704.1"/>
    <property type="molecule type" value="Genomic_DNA"/>
</dbReference>
<name>A0A0D2BH72_9EURO</name>
<evidence type="ECO:0000313" key="2">
    <source>
        <dbReference type="EMBL" id="KIW10704.1"/>
    </source>
</evidence>
<protein>
    <submittedName>
        <fullName evidence="2">Uncharacterized protein</fullName>
    </submittedName>
</protein>
<feature type="transmembrane region" description="Helical" evidence="1">
    <location>
        <begin position="62"/>
        <end position="80"/>
    </location>
</feature>
<proteinExistence type="predicted"/>
<dbReference type="GeneID" id="27338751"/>
<evidence type="ECO:0000313" key="3">
    <source>
        <dbReference type="Proteomes" id="UP000053328"/>
    </source>
</evidence>
<dbReference type="AlphaFoldDB" id="A0A0D2BH72"/>
<reference evidence="2 3" key="1">
    <citation type="submission" date="2015-01" db="EMBL/GenBank/DDBJ databases">
        <title>The Genome Sequence of Exophiala spinifera CBS89968.</title>
        <authorList>
            <consortium name="The Broad Institute Genomics Platform"/>
            <person name="Cuomo C."/>
            <person name="de Hoog S."/>
            <person name="Gorbushina A."/>
            <person name="Stielow B."/>
            <person name="Teixiera M."/>
            <person name="Abouelleil A."/>
            <person name="Chapman S.B."/>
            <person name="Priest M."/>
            <person name="Young S.K."/>
            <person name="Wortman J."/>
            <person name="Nusbaum C."/>
            <person name="Birren B."/>
        </authorList>
    </citation>
    <scope>NUCLEOTIDE SEQUENCE [LARGE SCALE GENOMIC DNA]</scope>
    <source>
        <strain evidence="2 3">CBS 89968</strain>
    </source>
</reference>
<dbReference type="Proteomes" id="UP000053328">
    <property type="component" value="Unassembled WGS sequence"/>
</dbReference>
<evidence type="ECO:0000256" key="1">
    <source>
        <dbReference type="SAM" id="Phobius"/>
    </source>
</evidence>
<accession>A0A0D2BH72</accession>
<gene>
    <name evidence="2" type="ORF">PV08_11668</name>
</gene>
<dbReference type="RefSeq" id="XP_016230920.1">
    <property type="nucleotide sequence ID" value="XM_016385976.1"/>
</dbReference>
<keyword evidence="1" id="KW-1133">Transmembrane helix</keyword>
<keyword evidence="1" id="KW-0812">Transmembrane</keyword>
<keyword evidence="1" id="KW-0472">Membrane</keyword>